<dbReference type="FunFam" id="1.10.630.10:FF:000163">
    <property type="entry name" value="Geraniol 8-hydroxylase"/>
    <property type="match status" value="1"/>
</dbReference>
<evidence type="ECO:0000256" key="1">
    <source>
        <dbReference type="ARBA" id="ARBA00010617"/>
    </source>
</evidence>
<evidence type="ECO:0000256" key="6">
    <source>
        <dbReference type="ARBA" id="ARBA00023033"/>
    </source>
</evidence>
<dbReference type="InterPro" id="IPR002401">
    <property type="entry name" value="Cyt_P450_E_grp-I"/>
</dbReference>
<dbReference type="Pfam" id="PF00067">
    <property type="entry name" value="p450"/>
    <property type="match status" value="1"/>
</dbReference>
<dbReference type="SUPFAM" id="SSF48264">
    <property type="entry name" value="Cytochrome P450"/>
    <property type="match status" value="1"/>
</dbReference>
<dbReference type="GO" id="GO:0016705">
    <property type="term" value="F:oxidoreductase activity, acting on paired donors, with incorporation or reduction of molecular oxygen"/>
    <property type="evidence" value="ECO:0007669"/>
    <property type="project" value="InterPro"/>
</dbReference>
<dbReference type="InterPro" id="IPR017972">
    <property type="entry name" value="Cyt_P450_CS"/>
</dbReference>
<name>A0AAD3SUD9_NEPGR</name>
<feature type="binding site" description="axial binding residue" evidence="7">
    <location>
        <position position="443"/>
    </location>
    <ligand>
        <name>heme</name>
        <dbReference type="ChEBI" id="CHEBI:30413"/>
    </ligand>
    <ligandPart>
        <name>Fe</name>
        <dbReference type="ChEBI" id="CHEBI:18248"/>
    </ligandPart>
</feature>
<keyword evidence="5 7" id="KW-0408">Iron</keyword>
<dbReference type="PROSITE" id="PS00086">
    <property type="entry name" value="CYTOCHROME_P450"/>
    <property type="match status" value="1"/>
</dbReference>
<comment type="cofactor">
    <cofactor evidence="7">
        <name>heme</name>
        <dbReference type="ChEBI" id="CHEBI:30413"/>
    </cofactor>
</comment>
<reference evidence="10" key="1">
    <citation type="submission" date="2023-05" db="EMBL/GenBank/DDBJ databases">
        <title>Nepenthes gracilis genome sequencing.</title>
        <authorList>
            <person name="Fukushima K."/>
        </authorList>
    </citation>
    <scope>NUCLEOTIDE SEQUENCE</scope>
    <source>
        <strain evidence="10">SING2019-196</strain>
    </source>
</reference>
<keyword evidence="4 8" id="KW-0560">Oxidoreductase</keyword>
<evidence type="ECO:0000256" key="5">
    <source>
        <dbReference type="ARBA" id="ARBA00023004"/>
    </source>
</evidence>
<comment type="caution">
    <text evidence="10">The sequence shown here is derived from an EMBL/GenBank/DDBJ whole genome shotgun (WGS) entry which is preliminary data.</text>
</comment>
<dbReference type="GO" id="GO:0004497">
    <property type="term" value="F:monooxygenase activity"/>
    <property type="evidence" value="ECO:0007669"/>
    <property type="project" value="UniProtKB-KW"/>
</dbReference>
<keyword evidence="9" id="KW-0472">Membrane</keyword>
<dbReference type="Gene3D" id="1.10.630.10">
    <property type="entry name" value="Cytochrome P450"/>
    <property type="match status" value="1"/>
</dbReference>
<dbReference type="EMBL" id="BSYO01000017">
    <property type="protein sequence ID" value="GMH17140.1"/>
    <property type="molecule type" value="Genomic_DNA"/>
</dbReference>
<keyword evidence="3 7" id="KW-0479">Metal-binding</keyword>
<accession>A0AAD3SUD9</accession>
<evidence type="ECO:0000256" key="7">
    <source>
        <dbReference type="PIRSR" id="PIRSR602401-1"/>
    </source>
</evidence>
<evidence type="ECO:0000313" key="11">
    <source>
        <dbReference type="Proteomes" id="UP001279734"/>
    </source>
</evidence>
<comment type="similarity">
    <text evidence="1 8">Belongs to the cytochrome P450 family.</text>
</comment>
<keyword evidence="2 7" id="KW-0349">Heme</keyword>
<evidence type="ECO:0008006" key="12">
    <source>
        <dbReference type="Google" id="ProtNLM"/>
    </source>
</evidence>
<dbReference type="CDD" id="cd11073">
    <property type="entry name" value="CYP76-like"/>
    <property type="match status" value="1"/>
</dbReference>
<evidence type="ECO:0000256" key="8">
    <source>
        <dbReference type="RuleBase" id="RU000461"/>
    </source>
</evidence>
<keyword evidence="9" id="KW-1133">Transmembrane helix</keyword>
<gene>
    <name evidence="10" type="ORF">Nepgr_018981</name>
</gene>
<protein>
    <recommendedName>
        <fullName evidence="12">Cytochrome P450</fullName>
    </recommendedName>
</protein>
<keyword evidence="6 8" id="KW-0503">Monooxygenase</keyword>
<dbReference type="InterPro" id="IPR036396">
    <property type="entry name" value="Cyt_P450_sf"/>
</dbReference>
<dbReference type="PANTHER" id="PTHR47950">
    <property type="entry name" value="CYTOCHROME P450, FAMILY 76, SUBFAMILY C, POLYPEPTIDE 5-RELATED"/>
    <property type="match status" value="1"/>
</dbReference>
<dbReference type="GO" id="GO:0005506">
    <property type="term" value="F:iron ion binding"/>
    <property type="evidence" value="ECO:0007669"/>
    <property type="project" value="InterPro"/>
</dbReference>
<dbReference type="Proteomes" id="UP001279734">
    <property type="component" value="Unassembled WGS sequence"/>
</dbReference>
<dbReference type="PRINTS" id="PR00463">
    <property type="entry name" value="EP450I"/>
</dbReference>
<organism evidence="10 11">
    <name type="scientific">Nepenthes gracilis</name>
    <name type="common">Slender pitcher plant</name>
    <dbReference type="NCBI Taxonomy" id="150966"/>
    <lineage>
        <taxon>Eukaryota</taxon>
        <taxon>Viridiplantae</taxon>
        <taxon>Streptophyta</taxon>
        <taxon>Embryophyta</taxon>
        <taxon>Tracheophyta</taxon>
        <taxon>Spermatophyta</taxon>
        <taxon>Magnoliopsida</taxon>
        <taxon>eudicotyledons</taxon>
        <taxon>Gunneridae</taxon>
        <taxon>Pentapetalae</taxon>
        <taxon>Caryophyllales</taxon>
        <taxon>Nepenthaceae</taxon>
        <taxon>Nepenthes</taxon>
    </lineage>
</organism>
<dbReference type="PRINTS" id="PR00385">
    <property type="entry name" value="P450"/>
</dbReference>
<evidence type="ECO:0000256" key="4">
    <source>
        <dbReference type="ARBA" id="ARBA00023002"/>
    </source>
</evidence>
<dbReference type="AlphaFoldDB" id="A0AAD3SUD9"/>
<dbReference type="PANTHER" id="PTHR47950:SF4">
    <property type="entry name" value="GERANIOL 8-HYDROXYLASE-LIKE"/>
    <property type="match status" value="1"/>
</dbReference>
<dbReference type="InterPro" id="IPR001128">
    <property type="entry name" value="Cyt_P450"/>
</dbReference>
<proteinExistence type="inferred from homology"/>
<evidence type="ECO:0000256" key="3">
    <source>
        <dbReference type="ARBA" id="ARBA00022723"/>
    </source>
</evidence>
<feature type="transmembrane region" description="Helical" evidence="9">
    <location>
        <begin position="6"/>
        <end position="24"/>
    </location>
</feature>
<evidence type="ECO:0000256" key="9">
    <source>
        <dbReference type="SAM" id="Phobius"/>
    </source>
</evidence>
<sequence length="490" mass="55236">MNLLNGLLHLSLVWIFISLLFFLVGQRHRTRVRNLPPGPSFLTTISDLLHHASQPHKYFAALANIYGHVMTIQLGCVRTVVVSSISTAKEVLQTKDASFSYRNPSISYTFLGHDKATVAFSSPTSYWRNLRKIFKSHIFSSSKLDVTQGLRKKEVQRLLSYIENCCKVGIPVNISEVIFTTTLNFLLGTFFSSDSTDHGSDTSSEIRELIRSIIDVIGELNFADYFPPLKLFDSQGIERRTTILVGKFTRIISAMIACRLQSRKAADYGEDKDALDVLLSICDDTRNELEQSHIPHLILELLIGGTNTTTTTVEWVMAELLRKPKMFKKAQAELEDVVGKGNLVEEDDIARLPYLRPVVKETFRMHPPVPFLIPRKVIIDVELSGFTVPKNTQVLVNIWAIGRDESLWENANMFEPDRFMGLGIDVKGHHFELLPFGAGCRICPGLPMADRMVHLMLGTLIHSFDWKLAGGITPESMRMDDKVGFNLRKA</sequence>
<keyword evidence="9" id="KW-0812">Transmembrane</keyword>
<dbReference type="GO" id="GO:0020037">
    <property type="term" value="F:heme binding"/>
    <property type="evidence" value="ECO:0007669"/>
    <property type="project" value="InterPro"/>
</dbReference>
<evidence type="ECO:0000256" key="2">
    <source>
        <dbReference type="ARBA" id="ARBA00022617"/>
    </source>
</evidence>
<keyword evidence="11" id="KW-1185">Reference proteome</keyword>
<evidence type="ECO:0000313" key="10">
    <source>
        <dbReference type="EMBL" id="GMH17140.1"/>
    </source>
</evidence>